<comment type="caution">
    <text evidence="2">The sequence shown here is derived from an EMBL/GenBank/DDBJ whole genome shotgun (WGS) entry which is preliminary data.</text>
</comment>
<feature type="region of interest" description="Disordered" evidence="1">
    <location>
        <begin position="178"/>
        <end position="207"/>
    </location>
</feature>
<sequence length="207" mass="24110">MEVTLLKQYLSDDFISPLSRETLRLSLWVPLYTEWLDQLAQNRPFAQLDLCNLFHRRIEFPRWATLDLEVNKKLQIRFAEMYSNFITDMVSEDAGPDNYLDRVHPSVYDFFFKEDILLRGDIVFSRHVFVWDWITDLKCAKTIMKAIQKYRSCFDTGEEEIEGQSTLFARCLEVRGQLPASDSDSEDVQGEGGETAEDAQGEGDETR</sequence>
<keyword evidence="3" id="KW-1185">Reference proteome</keyword>
<evidence type="ECO:0000256" key="1">
    <source>
        <dbReference type="SAM" id="MobiDB-lite"/>
    </source>
</evidence>
<dbReference type="EMBL" id="JAACJM010000303">
    <property type="protein sequence ID" value="KAF5332440.1"/>
    <property type="molecule type" value="Genomic_DNA"/>
</dbReference>
<gene>
    <name evidence="2" type="ORF">D9758_015132</name>
</gene>
<accession>A0A8H5FCX1</accession>
<dbReference type="AlphaFoldDB" id="A0A8H5FCX1"/>
<proteinExistence type="predicted"/>
<evidence type="ECO:0000313" key="3">
    <source>
        <dbReference type="Proteomes" id="UP000559256"/>
    </source>
</evidence>
<protein>
    <submittedName>
        <fullName evidence="2">Uncharacterized protein</fullName>
    </submittedName>
</protein>
<name>A0A8H5FCX1_9AGAR</name>
<reference evidence="2 3" key="1">
    <citation type="journal article" date="2020" name="ISME J.">
        <title>Uncovering the hidden diversity of litter-decomposition mechanisms in mushroom-forming fungi.</title>
        <authorList>
            <person name="Floudas D."/>
            <person name="Bentzer J."/>
            <person name="Ahren D."/>
            <person name="Johansson T."/>
            <person name="Persson P."/>
            <person name="Tunlid A."/>
        </authorList>
    </citation>
    <scope>NUCLEOTIDE SEQUENCE [LARGE SCALE GENOMIC DNA]</scope>
    <source>
        <strain evidence="2 3">CBS 291.85</strain>
    </source>
</reference>
<feature type="compositionally biased region" description="Acidic residues" evidence="1">
    <location>
        <begin position="183"/>
        <end position="207"/>
    </location>
</feature>
<evidence type="ECO:0000313" key="2">
    <source>
        <dbReference type="EMBL" id="KAF5332440.1"/>
    </source>
</evidence>
<organism evidence="2 3">
    <name type="scientific">Tetrapyrgos nigripes</name>
    <dbReference type="NCBI Taxonomy" id="182062"/>
    <lineage>
        <taxon>Eukaryota</taxon>
        <taxon>Fungi</taxon>
        <taxon>Dikarya</taxon>
        <taxon>Basidiomycota</taxon>
        <taxon>Agaricomycotina</taxon>
        <taxon>Agaricomycetes</taxon>
        <taxon>Agaricomycetidae</taxon>
        <taxon>Agaricales</taxon>
        <taxon>Marasmiineae</taxon>
        <taxon>Marasmiaceae</taxon>
        <taxon>Tetrapyrgos</taxon>
    </lineage>
</organism>
<dbReference type="Proteomes" id="UP000559256">
    <property type="component" value="Unassembled WGS sequence"/>
</dbReference>